<sequence length="40" mass="4312">MRQIASIAQAALLGRAFQVAGGEDHLCRLPTNCMVAREVN</sequence>
<evidence type="ECO:0000313" key="1">
    <source>
        <dbReference type="EMBL" id="KAF9732862.1"/>
    </source>
</evidence>
<evidence type="ECO:0000313" key="2">
    <source>
        <dbReference type="Proteomes" id="UP000756921"/>
    </source>
</evidence>
<dbReference type="Proteomes" id="UP000756921">
    <property type="component" value="Unassembled WGS sequence"/>
</dbReference>
<comment type="caution">
    <text evidence="1">The sequence shown here is derived from an EMBL/GenBank/DDBJ whole genome shotgun (WGS) entry which is preliminary data.</text>
</comment>
<organism evidence="1 2">
    <name type="scientific">Paraphaeosphaeria minitans</name>
    <dbReference type="NCBI Taxonomy" id="565426"/>
    <lineage>
        <taxon>Eukaryota</taxon>
        <taxon>Fungi</taxon>
        <taxon>Dikarya</taxon>
        <taxon>Ascomycota</taxon>
        <taxon>Pezizomycotina</taxon>
        <taxon>Dothideomycetes</taxon>
        <taxon>Pleosporomycetidae</taxon>
        <taxon>Pleosporales</taxon>
        <taxon>Massarineae</taxon>
        <taxon>Didymosphaeriaceae</taxon>
        <taxon>Paraphaeosphaeria</taxon>
    </lineage>
</organism>
<dbReference type="AlphaFoldDB" id="A0A9P6KNC0"/>
<proteinExistence type="predicted"/>
<accession>A0A9P6KNC0</accession>
<reference evidence="1" key="1">
    <citation type="journal article" date="2020" name="Mol. Plant Microbe Interact.">
        <title>Genome Sequence of the Biocontrol Agent Coniothyrium minitans strain Conio (IMI 134523).</title>
        <authorList>
            <person name="Patel D."/>
            <person name="Shittu T.A."/>
            <person name="Baroncelli R."/>
            <person name="Muthumeenakshi S."/>
            <person name="Osborne T.H."/>
            <person name="Janganan T.K."/>
            <person name="Sreenivasaprasad S."/>
        </authorList>
    </citation>
    <scope>NUCLEOTIDE SEQUENCE</scope>
    <source>
        <strain evidence="1">Conio</strain>
    </source>
</reference>
<protein>
    <submittedName>
        <fullName evidence="1">Uncharacterized protein</fullName>
    </submittedName>
</protein>
<name>A0A9P6KNC0_9PLEO</name>
<dbReference type="EMBL" id="WJXW01000009">
    <property type="protein sequence ID" value="KAF9732862.1"/>
    <property type="molecule type" value="Genomic_DNA"/>
</dbReference>
<keyword evidence="2" id="KW-1185">Reference proteome</keyword>
<dbReference type="OrthoDB" id="10430794at2759"/>
<gene>
    <name evidence="1" type="ORF">PMIN01_08544</name>
</gene>